<reference evidence="1 4" key="2">
    <citation type="submission" date="2017-02" db="EMBL/GenBank/DDBJ databases">
        <authorList>
            <person name="Guo L."/>
        </authorList>
    </citation>
    <scope>NUCLEOTIDE SEQUENCE [LARGE SCALE GENOMIC DNA]</scope>
    <source>
        <strain evidence="1 4">PRS09-11288</strain>
    </source>
</reference>
<accession>A0AAJ0LPL3</accession>
<dbReference type="Proteomes" id="UP000071644">
    <property type="component" value="Unassembled WGS sequence"/>
</dbReference>
<keyword evidence="4" id="KW-1185">Reference proteome</keyword>
<gene>
    <name evidence="1" type="ORF">B2J77_12160</name>
    <name evidence="2" type="ORF">NS96R_01780</name>
</gene>
<dbReference type="EMBL" id="CP019952">
    <property type="protein sequence ID" value="AQW68916.1"/>
    <property type="molecule type" value="Genomic_DNA"/>
</dbReference>
<sequence length="71" mass="7779">MGLLRVCSRQRIAKGERSCQSARPAPRTQDAKLQYQGGAQILGPLCGPSQQQVAGLNFRKAQRMQQNDPIA</sequence>
<dbReference type="Proteomes" id="UP000191010">
    <property type="component" value="Chromosome"/>
</dbReference>
<dbReference type="EMBL" id="LDSN01000005">
    <property type="protein sequence ID" value="KTT19884.1"/>
    <property type="molecule type" value="Genomic_DNA"/>
</dbReference>
<evidence type="ECO:0000313" key="4">
    <source>
        <dbReference type="Proteomes" id="UP000191010"/>
    </source>
</evidence>
<evidence type="ECO:0000313" key="2">
    <source>
        <dbReference type="EMBL" id="KTT19884.1"/>
    </source>
</evidence>
<evidence type="ECO:0000313" key="3">
    <source>
        <dbReference type="Proteomes" id="UP000071644"/>
    </source>
</evidence>
<reference evidence="2 3" key="1">
    <citation type="journal article" date="2016" name="Front. Microbiol.">
        <title>Genomic Resource of Rice Seed Associated Bacteria.</title>
        <authorList>
            <person name="Midha S."/>
            <person name="Bansal K."/>
            <person name="Sharma S."/>
            <person name="Kumar N."/>
            <person name="Patil P.P."/>
            <person name="Chaudhry V."/>
            <person name="Patil P.B."/>
        </authorList>
    </citation>
    <scope>NUCLEOTIDE SEQUENCE [LARGE SCALE GENOMIC DNA]</scope>
    <source>
        <strain evidence="2 3">NS96</strain>
    </source>
</reference>
<dbReference type="AlphaFoldDB" id="A0AAJ0LPL3"/>
<organism evidence="2 3">
    <name type="scientific">Pseudomonas parafulva</name>
    <dbReference type="NCBI Taxonomy" id="157782"/>
    <lineage>
        <taxon>Bacteria</taxon>
        <taxon>Pseudomonadati</taxon>
        <taxon>Pseudomonadota</taxon>
        <taxon>Gammaproteobacteria</taxon>
        <taxon>Pseudomonadales</taxon>
        <taxon>Pseudomonadaceae</taxon>
        <taxon>Pseudomonas</taxon>
    </lineage>
</organism>
<name>A0AAJ0LPL3_9PSED</name>
<evidence type="ECO:0000313" key="1">
    <source>
        <dbReference type="EMBL" id="AQW68916.1"/>
    </source>
</evidence>
<proteinExistence type="predicted"/>
<protein>
    <submittedName>
        <fullName evidence="2">Uncharacterized protein</fullName>
    </submittedName>
</protein>